<comment type="subcellular location">
    <subcellularLocation>
        <location evidence="2">Cytoplasm</location>
    </subcellularLocation>
    <subcellularLocation>
        <location evidence="1">Nucleus</location>
    </subcellularLocation>
</comment>
<feature type="compositionally biased region" description="Polar residues" evidence="7">
    <location>
        <begin position="34"/>
        <end position="56"/>
    </location>
</feature>
<dbReference type="InterPro" id="IPR033335">
    <property type="entry name" value="JUPITER"/>
</dbReference>
<dbReference type="Proteomes" id="UP000515159">
    <property type="component" value="Chromosome 11"/>
</dbReference>
<dbReference type="RefSeq" id="XP_033819049.1">
    <property type="nucleotide sequence ID" value="XM_033963158.1"/>
</dbReference>
<feature type="region of interest" description="Disordered" evidence="7">
    <location>
        <begin position="139"/>
        <end position="193"/>
    </location>
</feature>
<evidence type="ECO:0000256" key="2">
    <source>
        <dbReference type="ARBA" id="ARBA00004496"/>
    </source>
</evidence>
<evidence type="ECO:0000313" key="9">
    <source>
        <dbReference type="RefSeq" id="XP_033819049.1"/>
    </source>
</evidence>
<dbReference type="PANTHER" id="PTHR34930">
    <property type="entry name" value="GEO05313P1"/>
    <property type="match status" value="1"/>
</dbReference>
<dbReference type="GO" id="GO:0005737">
    <property type="term" value="C:cytoplasm"/>
    <property type="evidence" value="ECO:0007669"/>
    <property type="project" value="UniProtKB-SubCell"/>
</dbReference>
<dbReference type="FunCoup" id="A0A6P8SJR2">
    <property type="interactions" value="2499"/>
</dbReference>
<dbReference type="GeneID" id="117369125"/>
<dbReference type="InParanoid" id="A0A6P8SJR2"/>
<feature type="compositionally biased region" description="Basic and acidic residues" evidence="7">
    <location>
        <begin position="113"/>
        <end position="122"/>
    </location>
</feature>
<feature type="compositionally biased region" description="Basic and acidic residues" evidence="7">
    <location>
        <begin position="139"/>
        <end position="170"/>
    </location>
</feature>
<dbReference type="AlphaFoldDB" id="A0A6P8SJR2"/>
<feature type="compositionally biased region" description="Low complexity" evidence="7">
    <location>
        <begin position="12"/>
        <end position="33"/>
    </location>
</feature>
<dbReference type="CTD" id="90861"/>
<evidence type="ECO:0000256" key="4">
    <source>
        <dbReference type="ARBA" id="ARBA00022490"/>
    </source>
</evidence>
<feature type="region of interest" description="Disordered" evidence="7">
    <location>
        <begin position="1"/>
        <end position="122"/>
    </location>
</feature>
<evidence type="ECO:0000256" key="1">
    <source>
        <dbReference type="ARBA" id="ARBA00004123"/>
    </source>
</evidence>
<keyword evidence="8" id="KW-1185">Reference proteome</keyword>
<dbReference type="PANTHER" id="PTHR34930:SF5">
    <property type="entry name" value="JUPITER MICROTUBULE ASSOCIATED HOMOLOG 2"/>
    <property type="match status" value="1"/>
</dbReference>
<evidence type="ECO:0000256" key="5">
    <source>
        <dbReference type="ARBA" id="ARBA00022553"/>
    </source>
</evidence>
<dbReference type="OrthoDB" id="6367565at2759"/>
<keyword evidence="5" id="KW-0597">Phosphoprotein</keyword>
<keyword evidence="6" id="KW-0539">Nucleus</keyword>
<comment type="similarity">
    <text evidence="3">Belongs to the JUPITER family.</text>
</comment>
<dbReference type="KEGG" id="gsh:117369125"/>
<evidence type="ECO:0000256" key="6">
    <source>
        <dbReference type="ARBA" id="ARBA00023242"/>
    </source>
</evidence>
<evidence type="ECO:0000256" key="7">
    <source>
        <dbReference type="SAM" id="MobiDB-lite"/>
    </source>
</evidence>
<organism evidence="8 9">
    <name type="scientific">Geotrypetes seraphini</name>
    <name type="common">Gaboon caecilian</name>
    <name type="synonym">Caecilia seraphini</name>
    <dbReference type="NCBI Taxonomy" id="260995"/>
    <lineage>
        <taxon>Eukaryota</taxon>
        <taxon>Metazoa</taxon>
        <taxon>Chordata</taxon>
        <taxon>Craniata</taxon>
        <taxon>Vertebrata</taxon>
        <taxon>Euteleostomi</taxon>
        <taxon>Amphibia</taxon>
        <taxon>Gymnophiona</taxon>
        <taxon>Geotrypetes</taxon>
    </lineage>
</organism>
<name>A0A6P8SJR2_GEOSA</name>
<gene>
    <name evidence="9" type="primary">JPT2</name>
</gene>
<reference evidence="9" key="1">
    <citation type="submission" date="2025-08" db="UniProtKB">
        <authorList>
            <consortium name="RefSeq"/>
        </authorList>
    </citation>
    <scope>IDENTIFICATION</scope>
</reference>
<proteinExistence type="inferred from homology"/>
<keyword evidence="4" id="KW-0963">Cytoplasm</keyword>
<dbReference type="GO" id="GO:0005634">
    <property type="term" value="C:nucleus"/>
    <property type="evidence" value="ECO:0007669"/>
    <property type="project" value="UniProtKB-SubCell"/>
</dbReference>
<sequence>MTSTNVFQGLDGKPSSKVLKPPGGGSSSLSGSSQDNLAPTKSHKMTSNIFGSSVEHQNVPKRSNPPGGKESGIFQEPDPINVRQRTNPPGGKTSDIFGNAVCDTSTVRPHPNKPKDNIRLHEGAGDAKLCVKAVENIRIQEDSAQEKKNLVKDDKAKEPNPKVDDHEPRLGPRPRSHNRVLNPPGGKSNITLY</sequence>
<evidence type="ECO:0000313" key="8">
    <source>
        <dbReference type="Proteomes" id="UP000515159"/>
    </source>
</evidence>
<accession>A0A6P8SJR2</accession>
<protein>
    <submittedName>
        <fullName evidence="9">Jupiter microtubule associated homolog 2 isoform X1</fullName>
    </submittedName>
</protein>
<evidence type="ECO:0000256" key="3">
    <source>
        <dbReference type="ARBA" id="ARBA00008329"/>
    </source>
</evidence>